<dbReference type="Proteomes" id="UP000016511">
    <property type="component" value="Unassembled WGS sequence"/>
</dbReference>
<comment type="caution">
    <text evidence="1">The sequence shown here is derived from an EMBL/GenBank/DDBJ whole genome shotgun (WGS) entry which is preliminary data.</text>
</comment>
<dbReference type="EMBL" id="AWSJ01000146">
    <property type="protein sequence ID" value="ERI09575.1"/>
    <property type="molecule type" value="Genomic_DNA"/>
</dbReference>
<evidence type="ECO:0000313" key="1">
    <source>
        <dbReference type="EMBL" id="ERI09575.1"/>
    </source>
</evidence>
<reference evidence="1 2" key="1">
    <citation type="submission" date="2013-08" db="EMBL/GenBank/DDBJ databases">
        <authorList>
            <person name="Weinstock G."/>
            <person name="Sodergren E."/>
            <person name="Wylie T."/>
            <person name="Fulton L."/>
            <person name="Fulton R."/>
            <person name="Fronick C."/>
            <person name="O'Laughlin M."/>
            <person name="Godfrey J."/>
            <person name="Miner T."/>
            <person name="Herter B."/>
            <person name="Appelbaum E."/>
            <person name="Cordes M."/>
            <person name="Lek S."/>
            <person name="Wollam A."/>
            <person name="Pepin K.H."/>
            <person name="Palsikar V.B."/>
            <person name="Mitreva M."/>
            <person name="Wilson R.K."/>
        </authorList>
    </citation>
    <scope>NUCLEOTIDE SEQUENCE [LARGE SCALE GENOMIC DNA]</scope>
    <source>
        <strain evidence="1 2">ATCC 12856</strain>
    </source>
</reference>
<sequence>MKATFFRTELKRVHFSIAGCHSERKLLPLEEGFTKYRTY</sequence>
<keyword evidence="2" id="KW-1185">Reference proteome</keyword>
<dbReference type="AlphaFoldDB" id="U1X3L7"/>
<dbReference type="HOGENOM" id="CLU_3303850_0_0_9"/>
<proteinExistence type="predicted"/>
<protein>
    <submittedName>
        <fullName evidence="1">Uncharacterized protein</fullName>
    </submittedName>
</protein>
<gene>
    <name evidence="1" type="ORF">HMPREF0083_02283</name>
</gene>
<evidence type="ECO:0000313" key="2">
    <source>
        <dbReference type="Proteomes" id="UP000016511"/>
    </source>
</evidence>
<name>U1X3L7_ANEAE</name>
<organism evidence="1 2">
    <name type="scientific">Aneurinibacillus aneurinilyticus ATCC 12856</name>
    <dbReference type="NCBI Taxonomy" id="649747"/>
    <lineage>
        <taxon>Bacteria</taxon>
        <taxon>Bacillati</taxon>
        <taxon>Bacillota</taxon>
        <taxon>Bacilli</taxon>
        <taxon>Bacillales</taxon>
        <taxon>Paenibacillaceae</taxon>
        <taxon>Aneurinibacillus group</taxon>
        <taxon>Aneurinibacillus</taxon>
    </lineage>
</organism>
<accession>U1X3L7</accession>